<comment type="similarity">
    <text evidence="2">Belongs to the histidine acid phosphatase family.</text>
</comment>
<dbReference type="Pfam" id="PF00328">
    <property type="entry name" value="His_Phos_2"/>
    <property type="match status" value="1"/>
</dbReference>
<dbReference type="PROSITE" id="PS00616">
    <property type="entry name" value="HIS_ACID_PHOSPHAT_1"/>
    <property type="match status" value="1"/>
</dbReference>
<dbReference type="EMBL" id="JAVFWL010000004">
    <property type="protein sequence ID" value="KAK6752590.1"/>
    <property type="molecule type" value="Genomic_DNA"/>
</dbReference>
<evidence type="ECO:0008006" key="5">
    <source>
        <dbReference type="Google" id="ProtNLM"/>
    </source>
</evidence>
<accession>A0ABR1DQF0</accession>
<dbReference type="Proteomes" id="UP001303046">
    <property type="component" value="Unassembled WGS sequence"/>
</dbReference>
<gene>
    <name evidence="3" type="primary">Necator_chrIV.g17093</name>
    <name evidence="3" type="ORF">RB195_003795</name>
</gene>
<comment type="catalytic activity">
    <reaction evidence="1">
        <text>a phosphate monoester + H2O = an alcohol + phosphate</text>
        <dbReference type="Rhea" id="RHEA:15017"/>
        <dbReference type="ChEBI" id="CHEBI:15377"/>
        <dbReference type="ChEBI" id="CHEBI:30879"/>
        <dbReference type="ChEBI" id="CHEBI:43474"/>
        <dbReference type="ChEBI" id="CHEBI:67140"/>
        <dbReference type="EC" id="3.1.3.2"/>
    </reaction>
</comment>
<name>A0ABR1DQF0_NECAM</name>
<evidence type="ECO:0000256" key="2">
    <source>
        <dbReference type="ARBA" id="ARBA00005375"/>
    </source>
</evidence>
<dbReference type="Gene3D" id="3.40.50.1240">
    <property type="entry name" value="Phosphoglycerate mutase-like"/>
    <property type="match status" value="1"/>
</dbReference>
<dbReference type="InterPro" id="IPR000560">
    <property type="entry name" value="His_Pase_clade-2"/>
</dbReference>
<protein>
    <recommendedName>
        <fullName evidence="5">Histidine acid phosphatase</fullName>
    </recommendedName>
</protein>
<dbReference type="SUPFAM" id="SSF53254">
    <property type="entry name" value="Phosphoglycerate mutase-like"/>
    <property type="match status" value="1"/>
</dbReference>
<evidence type="ECO:0000313" key="4">
    <source>
        <dbReference type="Proteomes" id="UP001303046"/>
    </source>
</evidence>
<evidence type="ECO:0000313" key="3">
    <source>
        <dbReference type="EMBL" id="KAK6752590.1"/>
    </source>
</evidence>
<keyword evidence="4" id="KW-1185">Reference proteome</keyword>
<dbReference type="PANTHER" id="PTHR11567">
    <property type="entry name" value="ACID PHOSPHATASE-RELATED"/>
    <property type="match status" value="1"/>
</dbReference>
<sequence>MATPSLPALECILWCNKKHFSGTCIRTLVNASRVYSDSLLFGDLEGRTEYFAVKEPLQDDSEEISTQFLCVEKCAVGQTEVSDSLRISEWMRPRSSSFLQFITCLAYLFLVQAKKELVFVQALWRHGDRAPNSLPYPKDPYNESAWPRGWEQLTNIGITQMNELGRYFRKTYGSFVSPYHIPSQVYIRSSDSDRALTSAQAFLSGFYPAEGSFQWQKGNSWQPIPVHASTPGEPDLLLKPTSTDCKEYEELVEYDEKKLAKKYNAKYEKLFEKLEKETGIKNFSYYNINKVYNVNRELLNNMVEKQPAWVFKRWSKYGGRSTMEIISELRRIRRTTEFNSKKKSRFLGGYLLNNWIENAKKVANGTMKEPKKMLLYSAHDGTIMPLMYAMGVANDLLVPYASALIMEIYKDNDDYLVELLFRNESTRDPFRLSIPDCGKSCTVKKMAKNYKKMVLSSLEEQQSLCGTPMIDNERPTMEINHLIVLSYHGFLNEHRLIDYVKRMMYWQHDRPLQYLQCLNLHECLRYPSFRSDLISEMKAEYMEDEWSLPRLNSQHQESSYDTHYATVDDE</sequence>
<reference evidence="3 4" key="1">
    <citation type="submission" date="2023-08" db="EMBL/GenBank/DDBJ databases">
        <title>A Necator americanus chromosomal reference genome.</title>
        <authorList>
            <person name="Ilik V."/>
            <person name="Petrzelkova K.J."/>
            <person name="Pardy F."/>
            <person name="Fuh T."/>
            <person name="Niatou-Singa F.S."/>
            <person name="Gouil Q."/>
            <person name="Baker L."/>
            <person name="Ritchie M.E."/>
            <person name="Jex A.R."/>
            <person name="Gazzola D."/>
            <person name="Li H."/>
            <person name="Toshio Fujiwara R."/>
            <person name="Zhan B."/>
            <person name="Aroian R.V."/>
            <person name="Pafco B."/>
            <person name="Schwarz E.M."/>
        </authorList>
    </citation>
    <scope>NUCLEOTIDE SEQUENCE [LARGE SCALE GENOMIC DNA]</scope>
    <source>
        <strain evidence="3 4">Aroian</strain>
        <tissue evidence="3">Whole animal</tissue>
    </source>
</reference>
<dbReference type="InterPro" id="IPR050645">
    <property type="entry name" value="Histidine_acid_phosphatase"/>
</dbReference>
<comment type="caution">
    <text evidence="3">The sequence shown here is derived from an EMBL/GenBank/DDBJ whole genome shotgun (WGS) entry which is preliminary data.</text>
</comment>
<dbReference type="CDD" id="cd07061">
    <property type="entry name" value="HP_HAP_like"/>
    <property type="match status" value="1"/>
</dbReference>
<organism evidence="3 4">
    <name type="scientific">Necator americanus</name>
    <name type="common">Human hookworm</name>
    <dbReference type="NCBI Taxonomy" id="51031"/>
    <lineage>
        <taxon>Eukaryota</taxon>
        <taxon>Metazoa</taxon>
        <taxon>Ecdysozoa</taxon>
        <taxon>Nematoda</taxon>
        <taxon>Chromadorea</taxon>
        <taxon>Rhabditida</taxon>
        <taxon>Rhabditina</taxon>
        <taxon>Rhabditomorpha</taxon>
        <taxon>Strongyloidea</taxon>
        <taxon>Ancylostomatidae</taxon>
        <taxon>Bunostominae</taxon>
        <taxon>Necator</taxon>
    </lineage>
</organism>
<dbReference type="InterPro" id="IPR029033">
    <property type="entry name" value="His_PPase_superfam"/>
</dbReference>
<dbReference type="PANTHER" id="PTHR11567:SF34">
    <property type="entry name" value="INTESTINAL ACID PHOSPHATASE"/>
    <property type="match status" value="1"/>
</dbReference>
<dbReference type="InterPro" id="IPR033379">
    <property type="entry name" value="Acid_Pase_AS"/>
</dbReference>
<proteinExistence type="inferred from homology"/>
<evidence type="ECO:0000256" key="1">
    <source>
        <dbReference type="ARBA" id="ARBA00000032"/>
    </source>
</evidence>